<reference evidence="2" key="1">
    <citation type="submission" date="2021-09" db="EMBL/GenBank/DDBJ databases">
        <authorList>
            <consortium name="AG Swart"/>
            <person name="Singh M."/>
            <person name="Singh A."/>
            <person name="Seah K."/>
            <person name="Emmerich C."/>
        </authorList>
    </citation>
    <scope>NUCLEOTIDE SEQUENCE</scope>
    <source>
        <strain evidence="2">ATCC30299</strain>
    </source>
</reference>
<comment type="caution">
    <text evidence="2">The sequence shown here is derived from an EMBL/GenBank/DDBJ whole genome shotgun (WGS) entry which is preliminary data.</text>
</comment>
<evidence type="ECO:0000256" key="1">
    <source>
        <dbReference type="SAM" id="Phobius"/>
    </source>
</evidence>
<name>A0AAU9K3S2_9CILI</name>
<dbReference type="Proteomes" id="UP001162131">
    <property type="component" value="Unassembled WGS sequence"/>
</dbReference>
<protein>
    <submittedName>
        <fullName evidence="2">Uncharacterized protein</fullName>
    </submittedName>
</protein>
<organism evidence="2 3">
    <name type="scientific">Blepharisma stoltei</name>
    <dbReference type="NCBI Taxonomy" id="1481888"/>
    <lineage>
        <taxon>Eukaryota</taxon>
        <taxon>Sar</taxon>
        <taxon>Alveolata</taxon>
        <taxon>Ciliophora</taxon>
        <taxon>Postciliodesmatophora</taxon>
        <taxon>Heterotrichea</taxon>
        <taxon>Heterotrichida</taxon>
        <taxon>Blepharismidae</taxon>
        <taxon>Blepharisma</taxon>
    </lineage>
</organism>
<keyword evidence="1" id="KW-0812">Transmembrane</keyword>
<accession>A0AAU9K3S2</accession>
<gene>
    <name evidence="2" type="ORF">BSTOLATCC_MIC53895</name>
</gene>
<keyword evidence="1" id="KW-0472">Membrane</keyword>
<feature type="transmembrane region" description="Helical" evidence="1">
    <location>
        <begin position="81"/>
        <end position="98"/>
    </location>
</feature>
<evidence type="ECO:0000313" key="2">
    <source>
        <dbReference type="EMBL" id="CAG9331836.1"/>
    </source>
</evidence>
<evidence type="ECO:0000313" key="3">
    <source>
        <dbReference type="Proteomes" id="UP001162131"/>
    </source>
</evidence>
<keyword evidence="1" id="KW-1133">Transmembrane helix</keyword>
<proteinExistence type="predicted"/>
<keyword evidence="3" id="KW-1185">Reference proteome</keyword>
<dbReference type="EMBL" id="CAJZBQ010000053">
    <property type="protein sequence ID" value="CAG9331836.1"/>
    <property type="molecule type" value="Genomic_DNA"/>
</dbReference>
<dbReference type="AlphaFoldDB" id="A0AAU9K3S2"/>
<sequence length="123" mass="14199">MAGYNYSAFNRIPESDLVRIGFRESDFLEKAHCRTCIQKSAATLIPFIAGYVYFKEFQLKYGHYPILRAAHMLQNMGLRQAVHWALPALAFTVGFWWLELSYNRCVLGIQGAEPLPDQLIKRK</sequence>